<organism evidence="1 2">
    <name type="scientific">Candidatus Methylomirabilis tolerans</name>
    <dbReference type="NCBI Taxonomy" id="3123416"/>
    <lineage>
        <taxon>Bacteria</taxon>
        <taxon>Candidatus Methylomirabilota</taxon>
        <taxon>Candidatus Methylomirabilia</taxon>
        <taxon>Candidatus Methylomirabilales</taxon>
        <taxon>Candidatus Methylomirabilaceae</taxon>
        <taxon>Candidatus Methylomirabilis</taxon>
    </lineage>
</organism>
<evidence type="ECO:0000313" key="2">
    <source>
        <dbReference type="Proteomes" id="UP001197609"/>
    </source>
</evidence>
<comment type="caution">
    <text evidence="1">The sequence shown here is derived from an EMBL/GenBank/DDBJ whole genome shotgun (WGS) entry which is preliminary data.</text>
</comment>
<gene>
    <name evidence="1" type="ORF">K8G79_07895</name>
</gene>
<evidence type="ECO:0000313" key="1">
    <source>
        <dbReference type="EMBL" id="MBZ0160041.1"/>
    </source>
</evidence>
<name>A0AAJ1AKB9_9BACT</name>
<dbReference type="AlphaFoldDB" id="A0AAJ1AKB9"/>
<sequence length="165" mass="18606">MEYVPKLMNLTRTERRVRSDYQTALTDWHSTGSPPRGLSSYKLEFGAELLMERPPTAIVESATIPADYPLFNAQVEQSMGENCPLQRRAFHVAEMAGSGSFVPVLSSNDVTIRVCNGDFEEPGTWQPPSRHADCHELYFVHRAHHPLSLLSDFGLLEEIREGDFV</sequence>
<reference evidence="1 2" key="1">
    <citation type="journal article" date="2021" name="bioRxiv">
        <title>Unraveling nitrogen, sulfur and carbon metabolic pathways and microbial community transcriptional responses to substrate deprivation and toxicity stresses in a bioreactor mimicking anoxic brackish coastal sediment conditions.</title>
        <authorList>
            <person name="Martins P.D."/>
            <person name="Echeveste M.J."/>
            <person name="Arshad A."/>
            <person name="Kurth J."/>
            <person name="Ouboter H."/>
            <person name="Jetten M.S.M."/>
            <person name="Welte C.U."/>
        </authorList>
    </citation>
    <scope>NUCLEOTIDE SEQUENCE [LARGE SCALE GENOMIC DNA]</scope>
    <source>
        <strain evidence="1">MAG_38</strain>
    </source>
</reference>
<proteinExistence type="predicted"/>
<dbReference type="EMBL" id="JAIOIU010000096">
    <property type="protein sequence ID" value="MBZ0160041.1"/>
    <property type="molecule type" value="Genomic_DNA"/>
</dbReference>
<accession>A0AAJ1AKB9</accession>
<feature type="non-terminal residue" evidence="1">
    <location>
        <position position="165"/>
    </location>
</feature>
<dbReference type="Proteomes" id="UP001197609">
    <property type="component" value="Unassembled WGS sequence"/>
</dbReference>
<protein>
    <submittedName>
        <fullName evidence="1">Uncharacterized protein</fullName>
    </submittedName>
</protein>